<dbReference type="Pfam" id="PF07715">
    <property type="entry name" value="Plug"/>
    <property type="match status" value="1"/>
</dbReference>
<evidence type="ECO:0000256" key="1">
    <source>
        <dbReference type="ARBA" id="ARBA00004571"/>
    </source>
</evidence>
<name>A0A1Y4PMJ7_BACOV</name>
<reference evidence="8 9" key="1">
    <citation type="submission" date="2018-08" db="EMBL/GenBank/DDBJ databases">
        <title>A genome reference for cultivated species of the human gut microbiota.</title>
        <authorList>
            <person name="Zou Y."/>
            <person name="Xue W."/>
            <person name="Luo G."/>
        </authorList>
    </citation>
    <scope>NUCLEOTIDE SEQUENCE [LARGE SCALE GENOMIC DNA]</scope>
    <source>
        <strain evidence="8 9">AM17-48</strain>
    </source>
</reference>
<accession>A0A1Y4PMJ7</accession>
<proteinExistence type="inferred from homology"/>
<evidence type="ECO:0000256" key="4">
    <source>
        <dbReference type="ARBA" id="ARBA00022692"/>
    </source>
</evidence>
<dbReference type="Pfam" id="PF13715">
    <property type="entry name" value="CarbopepD_reg_2"/>
    <property type="match status" value="1"/>
</dbReference>
<evidence type="ECO:0000256" key="3">
    <source>
        <dbReference type="ARBA" id="ARBA00022452"/>
    </source>
</evidence>
<evidence type="ECO:0000313" key="9">
    <source>
        <dbReference type="Proteomes" id="UP000283329"/>
    </source>
</evidence>
<dbReference type="Proteomes" id="UP000283329">
    <property type="component" value="Unassembled WGS sequence"/>
</dbReference>
<keyword evidence="3 7" id="KW-1134">Transmembrane beta strand</keyword>
<dbReference type="InterPro" id="IPR023997">
    <property type="entry name" value="TonB-dep_OMP_SusC/RagA_CS"/>
</dbReference>
<dbReference type="FunFam" id="2.170.130.10:FF:000008">
    <property type="entry name" value="SusC/RagA family TonB-linked outer membrane protein"/>
    <property type="match status" value="1"/>
</dbReference>
<dbReference type="Gene3D" id="2.40.170.20">
    <property type="entry name" value="TonB-dependent receptor, beta-barrel domain"/>
    <property type="match status" value="1"/>
</dbReference>
<comment type="caution">
    <text evidence="8">The sequence shown here is derived from an EMBL/GenBank/DDBJ whole genome shotgun (WGS) entry which is preliminary data.</text>
</comment>
<keyword evidence="5 7" id="KW-0472">Membrane</keyword>
<sequence length="1112" mass="124031">MKNRTTFEKFPRTNAGRSKNWKTLRALCLLLFLSVSFTAYSQITVNVKDISLRASLKKIEQVSNYKFFYNENLPELNQKVSLNVQNATIQQVMKQLLGKMELTYKQEQENIIVLIRKEQEKKRNINVSGTVVDEKGEPVIGASVTVVGTALGTITNLEGKYSLTDVQEDSKVAISFVGYGALTFSAKDKQLARVVLKEDSELLDEVVVIGYGTERKSDLSTAVSQVKSKDFESISYSDPGQAIAGRMPGIYVKQASGAPGGNPQISIRGTGTISSGSSPLVVVDGLPVTDDVGLNSINPNDIESINVLKDVASAAIYGSRAANGVILITTKKGKAGKAQYTFNTYYGVQQVEKKYDLVDAYQQAELMAEAFQYKNQEIPNFIKPYLEHQQGLVNTNWQDHIFRDAPTNYYELSVSGANEQTVYFVSGSYYKQKGIVIGSDYERISGRVNLTSKLSNKFEFGINLNPNYSMQDKITEGWEESPLSMGIYNSYPFFPVYEPDGSYAISKQIHAVQNYGGMAEVENNVATANLTTNQVENFKILGGAYLSYTPLKGLTFKTYVGGYFISNRAEYYRPSTIGAYRQAAPTVAKAASSTYETFNWMSENTITFNKSWGKHDFEILGGMSFQKETTNNNSIDAENFPNDDIPTLNAALTINTASATRYQWALLSYFGRLKYDYKKKYFFTAALRMDGSSRFGRNNRFGLFPSLSAAWRISEENFFPKNDIISELKPRISWGISGNDEIGNYSSLSLMSSAKYNFNGNLVAGMRPNTSPNANLSWEKNNTVNVGLDVGLFRNALNLNFEYYVSKTSDMLLEVPVPAYSGYSTSLQNVGSVRNKGFEFAASFKNHIKDFNYQISANFSTNKNTVLSLGANQNEIITARNITKVGHPIGALYGYRIIGIFENEEQLKSLPNYRDSQKVGDYIFKNIDDSDNTITEKDREIIGNPHPEFTYGGNIQLFYKNFDLGITIQGVYGVDVINRDLPTTILSSEIWSVMSKEYYNNRWISPDKPGKYAKAGSNSNTLSRESDLMMQDGSFFRIRDISLGYTLDKKWLTRTFLTNVRVYVSVKNPLLVSKYMGLNPESEGSSNPLNAGVTLGQYPAEKNFVVGASISF</sequence>
<evidence type="ECO:0000256" key="2">
    <source>
        <dbReference type="ARBA" id="ARBA00022448"/>
    </source>
</evidence>
<dbReference type="SUPFAM" id="SSF56935">
    <property type="entry name" value="Porins"/>
    <property type="match status" value="1"/>
</dbReference>
<keyword evidence="4 7" id="KW-0812">Transmembrane</keyword>
<organism evidence="8 9">
    <name type="scientific">Bacteroides ovatus</name>
    <dbReference type="NCBI Taxonomy" id="28116"/>
    <lineage>
        <taxon>Bacteria</taxon>
        <taxon>Pseudomonadati</taxon>
        <taxon>Bacteroidota</taxon>
        <taxon>Bacteroidia</taxon>
        <taxon>Bacteroidales</taxon>
        <taxon>Bacteroidaceae</taxon>
        <taxon>Bacteroides</taxon>
    </lineage>
</organism>
<dbReference type="SMART" id="SM00965">
    <property type="entry name" value="STN"/>
    <property type="match status" value="1"/>
</dbReference>
<evidence type="ECO:0000256" key="5">
    <source>
        <dbReference type="ARBA" id="ARBA00023136"/>
    </source>
</evidence>
<dbReference type="InterPro" id="IPR012910">
    <property type="entry name" value="Plug_dom"/>
</dbReference>
<dbReference type="NCBIfam" id="TIGR04057">
    <property type="entry name" value="SusC_RagA_signa"/>
    <property type="match status" value="1"/>
</dbReference>
<evidence type="ECO:0000256" key="7">
    <source>
        <dbReference type="PROSITE-ProRule" id="PRU01360"/>
    </source>
</evidence>
<dbReference type="Gene3D" id="2.170.130.10">
    <property type="entry name" value="TonB-dependent receptor, plug domain"/>
    <property type="match status" value="1"/>
</dbReference>
<gene>
    <name evidence="8" type="ORF">DW206_19540</name>
</gene>
<comment type="subcellular location">
    <subcellularLocation>
        <location evidence="1 7">Cell outer membrane</location>
        <topology evidence="1 7">Multi-pass membrane protein</topology>
    </subcellularLocation>
</comment>
<comment type="similarity">
    <text evidence="7">Belongs to the TonB-dependent receptor family.</text>
</comment>
<dbReference type="Gene3D" id="2.60.40.1120">
    <property type="entry name" value="Carboxypeptidase-like, regulatory domain"/>
    <property type="match status" value="1"/>
</dbReference>
<keyword evidence="6 7" id="KW-0998">Cell outer membrane</keyword>
<dbReference type="SUPFAM" id="SSF49464">
    <property type="entry name" value="Carboxypeptidase regulatory domain-like"/>
    <property type="match status" value="1"/>
</dbReference>
<dbReference type="PROSITE" id="PS52016">
    <property type="entry name" value="TONB_DEPENDENT_REC_3"/>
    <property type="match status" value="1"/>
</dbReference>
<dbReference type="InterPro" id="IPR011662">
    <property type="entry name" value="Secretin/TonB_short_N"/>
</dbReference>
<evidence type="ECO:0000256" key="6">
    <source>
        <dbReference type="ARBA" id="ARBA00023237"/>
    </source>
</evidence>
<dbReference type="InterPro" id="IPR039426">
    <property type="entry name" value="TonB-dep_rcpt-like"/>
</dbReference>
<dbReference type="InterPro" id="IPR036942">
    <property type="entry name" value="Beta-barrel_TonB_sf"/>
</dbReference>
<dbReference type="Pfam" id="PF07660">
    <property type="entry name" value="STN"/>
    <property type="match status" value="1"/>
</dbReference>
<dbReference type="RefSeq" id="WP_004325423.1">
    <property type="nucleotide sequence ID" value="NZ_BAABYV010000001.1"/>
</dbReference>
<dbReference type="GO" id="GO:0009279">
    <property type="term" value="C:cell outer membrane"/>
    <property type="evidence" value="ECO:0007669"/>
    <property type="project" value="UniProtKB-SubCell"/>
</dbReference>
<dbReference type="InterPro" id="IPR023996">
    <property type="entry name" value="TonB-dep_OMP_SusC/RagA"/>
</dbReference>
<dbReference type="NCBIfam" id="TIGR04056">
    <property type="entry name" value="OMP_RagA_SusC"/>
    <property type="match status" value="1"/>
</dbReference>
<protein>
    <submittedName>
        <fullName evidence="8">SusC/RagA family TonB-linked outer membrane protein</fullName>
    </submittedName>
</protein>
<dbReference type="EMBL" id="QRJR01000024">
    <property type="protein sequence ID" value="RHH42142.1"/>
    <property type="molecule type" value="Genomic_DNA"/>
</dbReference>
<dbReference type="InterPro" id="IPR008969">
    <property type="entry name" value="CarboxyPept-like_regulatory"/>
</dbReference>
<evidence type="ECO:0000313" key="8">
    <source>
        <dbReference type="EMBL" id="RHH42142.1"/>
    </source>
</evidence>
<dbReference type="AlphaFoldDB" id="A0A1Y4PMJ7"/>
<dbReference type="InterPro" id="IPR037066">
    <property type="entry name" value="Plug_dom_sf"/>
</dbReference>
<keyword evidence="2 7" id="KW-0813">Transport</keyword>